<feature type="transmembrane region" description="Helical" evidence="11">
    <location>
        <begin position="91"/>
        <end position="114"/>
    </location>
</feature>
<evidence type="ECO:0000256" key="4">
    <source>
        <dbReference type="ARBA" id="ARBA00022692"/>
    </source>
</evidence>
<keyword evidence="10 11" id="KW-0472">Membrane</keyword>
<feature type="transmembrane region" description="Helical" evidence="11">
    <location>
        <begin position="126"/>
        <end position="151"/>
    </location>
</feature>
<dbReference type="GO" id="GO:0012505">
    <property type="term" value="C:endomembrane system"/>
    <property type="evidence" value="ECO:0007669"/>
    <property type="project" value="UniProtKB-SubCell"/>
</dbReference>
<dbReference type="PANTHER" id="PTHR43394:SF19">
    <property type="entry name" value="ABC TRANSPORTER B FAMILY"/>
    <property type="match status" value="1"/>
</dbReference>
<dbReference type="InterPro" id="IPR003593">
    <property type="entry name" value="AAA+_ATPase"/>
</dbReference>
<dbReference type="EMBL" id="JAKKPZ010000067">
    <property type="protein sequence ID" value="KAI1704478.1"/>
    <property type="molecule type" value="Genomic_DNA"/>
</dbReference>
<feature type="transmembrane region" description="Helical" evidence="11">
    <location>
        <begin position="12"/>
        <end position="32"/>
    </location>
</feature>
<feature type="transmembrane region" description="Helical" evidence="11">
    <location>
        <begin position="331"/>
        <end position="355"/>
    </location>
</feature>
<dbReference type="InterPro" id="IPR036640">
    <property type="entry name" value="ABC1_TM_sf"/>
</dbReference>
<dbReference type="Pfam" id="PF00664">
    <property type="entry name" value="ABC_membrane"/>
    <property type="match status" value="1"/>
</dbReference>
<dbReference type="Gene3D" id="1.20.1560.10">
    <property type="entry name" value="ABC transporter type 1, transmembrane domain"/>
    <property type="match status" value="1"/>
</dbReference>
<evidence type="ECO:0000256" key="7">
    <source>
        <dbReference type="ARBA" id="ARBA00022856"/>
    </source>
</evidence>
<dbReference type="InterPro" id="IPR011527">
    <property type="entry name" value="ABC1_TM_dom"/>
</dbReference>
<dbReference type="Proteomes" id="UP001201812">
    <property type="component" value="Unassembled WGS sequence"/>
</dbReference>
<dbReference type="SUPFAM" id="SSF90123">
    <property type="entry name" value="ABC transporter transmembrane region"/>
    <property type="match status" value="1"/>
</dbReference>
<feature type="transmembrane region" description="Helical" evidence="11">
    <location>
        <begin position="241"/>
        <end position="265"/>
    </location>
</feature>
<evidence type="ECO:0000256" key="2">
    <source>
        <dbReference type="ARBA" id="ARBA00006493"/>
    </source>
</evidence>
<sequence length="795" mass="89454">MGPRRFRRSEALGLIVAYCIIDTLMTLFGLAWNSNISMENIKRALVLHSYNFKSSALEFLIICFLRDFALLTVAISVYFNPHRGPKLCKQFANVTFAVIMAMAAFSPAKLLGFYENGESFHWPVGHWILVVWSVVASLLCLVIWTSVLCNVKEHISREELQERQNIETDQVDKAKEAERRDALVAMFKIVKFMAMEWRYYAAAFFFLILYAASTAFAPYYTGQVIATVFDPEGTHEKLHRAVAIMALLSLSSAIFGGFRGGFFVYSDNRVERRVRDKLFRTLVKQEIGFFDETPTGQICSRIASDCEVMTSIMGLYTNIFTRNSIMLVSSLVLMFTLSWRLTLVTFVLLPINYFVNRTFGMLYDTLTEEKQKATAKSNEIAEEVLSAIRTVKSFACENFEADRYLKSLDKVLVVQKKIAFGVLGYEISSEVLQASMVTAVLFYGGHLVIEKKVESGLLVSFMLYQFQLVMNLFQLSYVWNGVMQAVGASRKVMEWIERQPKIVNRGQYKPEIVKGHIEFRNVKFTYPTRPDKTVLQDVSFTVEPGQVVALVGPSGGGKSSCIGMFEHFYEPDSGEVLLDGVPIREYDHKFLHTKPVLYARSVEENIGYGYPTADKESIQNAAKLANAHEFITDTQNGYETSVGEKGSQMSGGQKQRIAIARALVRDPVILLLDEATSALDTESERLVQEAIQKSLKGRTVLLIAHRLSTVENADKIVVISGGRVVQQGVHKDLVQQDGTYKLLVQRQMIGLDQSPALPSVAVRPNASQAREISKSFKEAHHRTHNFGSFQANSLP</sequence>
<evidence type="ECO:0000256" key="5">
    <source>
        <dbReference type="ARBA" id="ARBA00022741"/>
    </source>
</evidence>
<dbReference type="SMART" id="SM00382">
    <property type="entry name" value="AAA"/>
    <property type="match status" value="1"/>
</dbReference>
<gene>
    <name evidence="14" type="ORF">DdX_14242</name>
</gene>
<evidence type="ECO:0000256" key="11">
    <source>
        <dbReference type="SAM" id="Phobius"/>
    </source>
</evidence>
<dbReference type="SUPFAM" id="SSF52540">
    <property type="entry name" value="P-loop containing nucleoside triphosphate hydrolases"/>
    <property type="match status" value="1"/>
</dbReference>
<dbReference type="GO" id="GO:0016020">
    <property type="term" value="C:membrane"/>
    <property type="evidence" value="ECO:0007669"/>
    <property type="project" value="InterPro"/>
</dbReference>
<keyword evidence="3" id="KW-0813">Transport</keyword>
<evidence type="ECO:0000256" key="1">
    <source>
        <dbReference type="ARBA" id="ARBA00004127"/>
    </source>
</evidence>
<evidence type="ECO:0000256" key="10">
    <source>
        <dbReference type="ARBA" id="ARBA00023136"/>
    </source>
</evidence>
<feature type="domain" description="ABC transmembrane type-1" evidence="13">
    <location>
        <begin position="201"/>
        <end position="484"/>
    </location>
</feature>
<keyword evidence="7" id="KW-0571">Peptide transport</keyword>
<dbReference type="CDD" id="cd18572">
    <property type="entry name" value="ABC_6TM_TAP"/>
    <property type="match status" value="1"/>
</dbReference>
<dbReference type="PIRSF" id="PIRSF002773">
    <property type="entry name" value="ABC_prm/ATPase_B"/>
    <property type="match status" value="1"/>
</dbReference>
<dbReference type="InterPro" id="IPR003439">
    <property type="entry name" value="ABC_transporter-like_ATP-bd"/>
</dbReference>
<dbReference type="InterPro" id="IPR027417">
    <property type="entry name" value="P-loop_NTPase"/>
</dbReference>
<keyword evidence="6" id="KW-0067">ATP-binding</keyword>
<dbReference type="InterPro" id="IPR017871">
    <property type="entry name" value="ABC_transporter-like_CS"/>
</dbReference>
<comment type="similarity">
    <text evidence="2">Belongs to the ABC transporter superfamily. ABCB family. MHC peptide exporter (TC 3.A.1.209) subfamily.</text>
</comment>
<evidence type="ECO:0000256" key="8">
    <source>
        <dbReference type="ARBA" id="ARBA00022967"/>
    </source>
</evidence>
<keyword evidence="9 11" id="KW-1133">Transmembrane helix</keyword>
<protein>
    <submittedName>
        <fullName evidence="14">ABC transporter transmembrane region domain-containing protein</fullName>
    </submittedName>
</protein>
<dbReference type="FunFam" id="1.20.1560.10:FF:000154">
    <property type="entry name" value="HAlF transporter (PGP related)"/>
    <property type="match status" value="1"/>
</dbReference>
<evidence type="ECO:0000256" key="6">
    <source>
        <dbReference type="ARBA" id="ARBA00022840"/>
    </source>
</evidence>
<evidence type="ECO:0000313" key="14">
    <source>
        <dbReference type="EMBL" id="KAI1704478.1"/>
    </source>
</evidence>
<evidence type="ECO:0000259" key="13">
    <source>
        <dbReference type="PROSITE" id="PS50929"/>
    </source>
</evidence>
<dbReference type="PROSITE" id="PS50893">
    <property type="entry name" value="ABC_TRANSPORTER_2"/>
    <property type="match status" value="1"/>
</dbReference>
<keyword evidence="5" id="KW-0547">Nucleotide-binding</keyword>
<dbReference type="GO" id="GO:0015421">
    <property type="term" value="F:ABC-type oligopeptide transporter activity"/>
    <property type="evidence" value="ECO:0007669"/>
    <property type="project" value="TreeGrafter"/>
</dbReference>
<comment type="subcellular location">
    <subcellularLocation>
        <location evidence="1">Endomembrane system</location>
        <topology evidence="1">Multi-pass membrane protein</topology>
    </subcellularLocation>
</comment>
<evidence type="ECO:0000259" key="12">
    <source>
        <dbReference type="PROSITE" id="PS50893"/>
    </source>
</evidence>
<dbReference type="CDD" id="cd03249">
    <property type="entry name" value="ABC_MTABC3_MDL1_MDL2"/>
    <property type="match status" value="1"/>
</dbReference>
<dbReference type="FunFam" id="3.40.50.300:FF:000140">
    <property type="entry name" value="Lipid A export ATP-binding/permease protein MsbA"/>
    <property type="match status" value="1"/>
</dbReference>
<proteinExistence type="inferred from homology"/>
<feature type="transmembrane region" description="Helical" evidence="11">
    <location>
        <begin position="59"/>
        <end position="79"/>
    </location>
</feature>
<dbReference type="GO" id="GO:0005524">
    <property type="term" value="F:ATP binding"/>
    <property type="evidence" value="ECO:0007669"/>
    <property type="project" value="UniProtKB-KW"/>
</dbReference>
<dbReference type="GO" id="GO:0016887">
    <property type="term" value="F:ATP hydrolysis activity"/>
    <property type="evidence" value="ECO:0007669"/>
    <property type="project" value="InterPro"/>
</dbReference>
<evidence type="ECO:0000313" key="15">
    <source>
        <dbReference type="Proteomes" id="UP001201812"/>
    </source>
</evidence>
<keyword evidence="15" id="KW-1185">Reference proteome</keyword>
<dbReference type="Pfam" id="PF00005">
    <property type="entry name" value="ABC_tran"/>
    <property type="match status" value="1"/>
</dbReference>
<dbReference type="PROSITE" id="PS50929">
    <property type="entry name" value="ABC_TM1F"/>
    <property type="match status" value="1"/>
</dbReference>
<keyword evidence="7" id="KW-0653">Protein transport</keyword>
<organism evidence="14 15">
    <name type="scientific">Ditylenchus destructor</name>
    <dbReference type="NCBI Taxonomy" id="166010"/>
    <lineage>
        <taxon>Eukaryota</taxon>
        <taxon>Metazoa</taxon>
        <taxon>Ecdysozoa</taxon>
        <taxon>Nematoda</taxon>
        <taxon>Chromadorea</taxon>
        <taxon>Rhabditida</taxon>
        <taxon>Tylenchina</taxon>
        <taxon>Tylenchomorpha</taxon>
        <taxon>Sphaerularioidea</taxon>
        <taxon>Anguinidae</taxon>
        <taxon>Anguininae</taxon>
        <taxon>Ditylenchus</taxon>
    </lineage>
</organism>
<dbReference type="PROSITE" id="PS00211">
    <property type="entry name" value="ABC_TRANSPORTER_1"/>
    <property type="match status" value="1"/>
</dbReference>
<dbReference type="AlphaFoldDB" id="A0AAD4MV02"/>
<evidence type="ECO:0000256" key="3">
    <source>
        <dbReference type="ARBA" id="ARBA00022448"/>
    </source>
</evidence>
<feature type="domain" description="ABC transporter" evidence="12">
    <location>
        <begin position="517"/>
        <end position="746"/>
    </location>
</feature>
<name>A0AAD4MV02_9BILA</name>
<keyword evidence="8" id="KW-1278">Translocase</keyword>
<comment type="caution">
    <text evidence="14">The sequence shown here is derived from an EMBL/GenBank/DDBJ whole genome shotgun (WGS) entry which is preliminary data.</text>
</comment>
<dbReference type="SUPFAM" id="SSF103473">
    <property type="entry name" value="MFS general substrate transporter"/>
    <property type="match status" value="1"/>
</dbReference>
<keyword evidence="4 11" id="KW-0812">Transmembrane</keyword>
<reference evidence="14" key="1">
    <citation type="submission" date="2022-01" db="EMBL/GenBank/DDBJ databases">
        <title>Genome Sequence Resource for Two Populations of Ditylenchus destructor, the Migratory Endoparasitic Phytonematode.</title>
        <authorList>
            <person name="Zhang H."/>
            <person name="Lin R."/>
            <person name="Xie B."/>
        </authorList>
    </citation>
    <scope>NUCLEOTIDE SEQUENCE</scope>
    <source>
        <strain evidence="14">BazhouSP</strain>
    </source>
</reference>
<dbReference type="InterPro" id="IPR036259">
    <property type="entry name" value="MFS_trans_sf"/>
</dbReference>
<dbReference type="InterPro" id="IPR039421">
    <property type="entry name" value="Type_1_exporter"/>
</dbReference>
<accession>A0AAD4MV02</accession>
<feature type="transmembrane region" description="Helical" evidence="11">
    <location>
        <begin position="199"/>
        <end position="221"/>
    </location>
</feature>
<dbReference type="Gene3D" id="3.40.50.300">
    <property type="entry name" value="P-loop containing nucleotide triphosphate hydrolases"/>
    <property type="match status" value="1"/>
</dbReference>
<evidence type="ECO:0000256" key="9">
    <source>
        <dbReference type="ARBA" id="ARBA00022989"/>
    </source>
</evidence>
<dbReference type="PANTHER" id="PTHR43394">
    <property type="entry name" value="ATP-DEPENDENT PERMEASE MDL1, MITOCHONDRIAL"/>
    <property type="match status" value="1"/>
</dbReference>